<keyword evidence="1" id="KW-1133">Transmembrane helix</keyword>
<dbReference type="EMBL" id="JACRWE010000015">
    <property type="protein sequence ID" value="MBC5998352.1"/>
    <property type="molecule type" value="Genomic_DNA"/>
</dbReference>
<accession>A0ABR7JTU9</accession>
<dbReference type="InterPro" id="IPR017259">
    <property type="entry name" value="UCP037672"/>
</dbReference>
<protein>
    <submittedName>
        <fullName evidence="2">DUF3784 domain-containing protein</fullName>
    </submittedName>
</protein>
<proteinExistence type="predicted"/>
<reference evidence="2 3" key="1">
    <citation type="submission" date="2020-08" db="EMBL/GenBank/DDBJ databases">
        <authorList>
            <person name="Liu C."/>
            <person name="Sun Q."/>
        </authorList>
    </citation>
    <scope>NUCLEOTIDE SEQUENCE [LARGE SCALE GENOMIC DNA]</scope>
    <source>
        <strain evidence="2 3">NSJ-18</strain>
    </source>
</reference>
<dbReference type="RefSeq" id="WP_122641101.1">
    <property type="nucleotide sequence ID" value="NZ_JACRWE010000015.1"/>
</dbReference>
<feature type="transmembrane region" description="Helical" evidence="1">
    <location>
        <begin position="53"/>
        <end position="74"/>
    </location>
</feature>
<comment type="caution">
    <text evidence="2">The sequence shown here is derived from an EMBL/GenBank/DDBJ whole genome shotgun (WGS) entry which is preliminary data.</text>
</comment>
<keyword evidence="3" id="KW-1185">Reference proteome</keyword>
<keyword evidence="1" id="KW-0812">Transmembrane</keyword>
<evidence type="ECO:0000256" key="1">
    <source>
        <dbReference type="SAM" id="Phobius"/>
    </source>
</evidence>
<keyword evidence="1" id="KW-0472">Membrane</keyword>
<dbReference type="Pfam" id="PF12650">
    <property type="entry name" value="DUF3784"/>
    <property type="match status" value="1"/>
</dbReference>
<gene>
    <name evidence="2" type="ORF">H8923_16505</name>
</gene>
<name>A0ABR7JTU9_9FIRM</name>
<feature type="transmembrane region" description="Helical" evidence="1">
    <location>
        <begin position="80"/>
        <end position="99"/>
    </location>
</feature>
<evidence type="ECO:0000313" key="2">
    <source>
        <dbReference type="EMBL" id="MBC5998352.1"/>
    </source>
</evidence>
<organism evidence="2 3">
    <name type="scientific">Romboutsia faecis</name>
    <dbReference type="NCBI Taxonomy" id="2764597"/>
    <lineage>
        <taxon>Bacteria</taxon>
        <taxon>Bacillati</taxon>
        <taxon>Bacillota</taxon>
        <taxon>Clostridia</taxon>
        <taxon>Peptostreptococcales</taxon>
        <taxon>Peptostreptococcaceae</taxon>
        <taxon>Romboutsia</taxon>
    </lineage>
</organism>
<sequence length="108" mass="12700">MLKISLFMSGALFFVSGMFFLLKDKASILINGYYFISKNERELYDELKMSRDYGVILLKLALILLIWTIGYILISKLVLWISIVIWIICFVKVTVTFRFDKYKINPNN</sequence>
<evidence type="ECO:0000313" key="3">
    <source>
        <dbReference type="Proteomes" id="UP000609849"/>
    </source>
</evidence>
<feature type="transmembrane region" description="Helical" evidence="1">
    <location>
        <begin position="6"/>
        <end position="22"/>
    </location>
</feature>
<dbReference type="Proteomes" id="UP000609849">
    <property type="component" value="Unassembled WGS sequence"/>
</dbReference>